<dbReference type="PROSITE" id="PS50994">
    <property type="entry name" value="INTEGRASE"/>
    <property type="match status" value="1"/>
</dbReference>
<dbReference type="Gene3D" id="3.30.70.270">
    <property type="match status" value="1"/>
</dbReference>
<dbReference type="GO" id="GO:0015074">
    <property type="term" value="P:DNA integration"/>
    <property type="evidence" value="ECO:0007669"/>
    <property type="project" value="InterPro"/>
</dbReference>
<evidence type="ECO:0000313" key="2">
    <source>
        <dbReference type="EMBL" id="WMV08139.1"/>
    </source>
</evidence>
<organism evidence="2 3">
    <name type="scientific">Solanum verrucosum</name>
    <dbReference type="NCBI Taxonomy" id="315347"/>
    <lineage>
        <taxon>Eukaryota</taxon>
        <taxon>Viridiplantae</taxon>
        <taxon>Streptophyta</taxon>
        <taxon>Embryophyta</taxon>
        <taxon>Tracheophyta</taxon>
        <taxon>Spermatophyta</taxon>
        <taxon>Magnoliopsida</taxon>
        <taxon>eudicotyledons</taxon>
        <taxon>Gunneridae</taxon>
        <taxon>Pentapetalae</taxon>
        <taxon>asterids</taxon>
        <taxon>lamiids</taxon>
        <taxon>Solanales</taxon>
        <taxon>Solanaceae</taxon>
        <taxon>Solanoideae</taxon>
        <taxon>Solaneae</taxon>
        <taxon>Solanum</taxon>
    </lineage>
</organism>
<dbReference type="Gene3D" id="3.10.10.10">
    <property type="entry name" value="HIV Type 1 Reverse Transcriptase, subunit A, domain 1"/>
    <property type="match status" value="1"/>
</dbReference>
<gene>
    <name evidence="2" type="ORF">MTR67_001524</name>
</gene>
<dbReference type="PANTHER" id="PTHR45835">
    <property type="entry name" value="YALI0A06105P"/>
    <property type="match status" value="1"/>
</dbReference>
<dbReference type="Gene3D" id="1.10.340.70">
    <property type="match status" value="1"/>
</dbReference>
<name>A0AAF0T7Y3_SOLVR</name>
<feature type="domain" description="Integrase catalytic" evidence="1">
    <location>
        <begin position="262"/>
        <end position="344"/>
    </location>
</feature>
<dbReference type="InterPro" id="IPR043502">
    <property type="entry name" value="DNA/RNA_pol_sf"/>
</dbReference>
<evidence type="ECO:0000259" key="1">
    <source>
        <dbReference type="PROSITE" id="PS50994"/>
    </source>
</evidence>
<dbReference type="Pfam" id="PF24626">
    <property type="entry name" value="SH3_Tf2-1"/>
    <property type="match status" value="1"/>
</dbReference>
<dbReference type="Pfam" id="PF17921">
    <property type="entry name" value="Integrase_H2C2"/>
    <property type="match status" value="1"/>
</dbReference>
<dbReference type="InterPro" id="IPR041588">
    <property type="entry name" value="Integrase_H2C2"/>
</dbReference>
<sequence>MYPFLKIDDFVEQLQGACHLSKIDLKFGYHQLRVRDSDILKTSFRTRLTTTPVLTLPKGSDSYVIYCHASGVGLGCVLMEREKYIAYASRQLKVDEKKYLTHDLEIAIVVFSLKANVVVDGLKRLSMGSVAHVEEERKELARHANRPFRVKEKQVIDPILLQLKGVVHQQKVEVFSQEGDGVLHYQGHLCIPKVGELGQKILIESHNSRYSIHPGATKIYRDLREVFWWNGIKRDIANFVAKCQNCQHNMVEHQKPGGMTQEINIPTWKWEVINMDLITGLPRTRRQHDSIWVIVDRVIKFAHFLVVKSINSMEDYAKLYINEMVKLHGIPLYIISDRGPQFTSHFWYKRSWDDHLPLIEFTYIKNYHSSIQIALYEAIYRHRCRSLVGWFEVSETTLIGSDSFHEAMEKVQLIRYRLKARQSRQKSYADVQRRDFEFEIGNWVFLKVSPLKGVIRFEKKWKFGPRYVCPYIILKRVGKVAYEIELLAVCG</sequence>
<dbReference type="SUPFAM" id="SSF56672">
    <property type="entry name" value="DNA/RNA polymerases"/>
    <property type="match status" value="1"/>
</dbReference>
<dbReference type="AlphaFoldDB" id="A0AAF0T7Y3"/>
<proteinExistence type="predicted"/>
<dbReference type="InterPro" id="IPR036397">
    <property type="entry name" value="RNaseH_sf"/>
</dbReference>
<dbReference type="Pfam" id="PF17919">
    <property type="entry name" value="RT_RNaseH_2"/>
    <property type="match status" value="1"/>
</dbReference>
<dbReference type="Gene3D" id="3.30.420.10">
    <property type="entry name" value="Ribonuclease H-like superfamily/Ribonuclease H"/>
    <property type="match status" value="1"/>
</dbReference>
<evidence type="ECO:0000313" key="3">
    <source>
        <dbReference type="Proteomes" id="UP001234989"/>
    </source>
</evidence>
<dbReference type="SUPFAM" id="SSF53098">
    <property type="entry name" value="Ribonuclease H-like"/>
    <property type="match status" value="1"/>
</dbReference>
<dbReference type="GO" id="GO:0003676">
    <property type="term" value="F:nucleic acid binding"/>
    <property type="evidence" value="ECO:0007669"/>
    <property type="project" value="InterPro"/>
</dbReference>
<dbReference type="Proteomes" id="UP001234989">
    <property type="component" value="Chromosome 1"/>
</dbReference>
<dbReference type="InterPro" id="IPR012337">
    <property type="entry name" value="RNaseH-like_sf"/>
</dbReference>
<reference evidence="2" key="1">
    <citation type="submission" date="2023-08" db="EMBL/GenBank/DDBJ databases">
        <title>A de novo genome assembly of Solanum verrucosum Schlechtendal, a Mexican diploid species geographically isolated from the other diploid A-genome species in potato relatives.</title>
        <authorList>
            <person name="Hosaka K."/>
        </authorList>
    </citation>
    <scope>NUCLEOTIDE SEQUENCE</scope>
    <source>
        <tissue evidence="2">Young leaves</tissue>
    </source>
</reference>
<dbReference type="InterPro" id="IPR041577">
    <property type="entry name" value="RT_RNaseH_2"/>
</dbReference>
<dbReference type="InterPro" id="IPR001584">
    <property type="entry name" value="Integrase_cat-core"/>
</dbReference>
<accession>A0AAF0T7Y3</accession>
<keyword evidence="3" id="KW-1185">Reference proteome</keyword>
<dbReference type="EMBL" id="CP133612">
    <property type="protein sequence ID" value="WMV08139.1"/>
    <property type="molecule type" value="Genomic_DNA"/>
</dbReference>
<protein>
    <recommendedName>
        <fullName evidence="1">Integrase catalytic domain-containing protein</fullName>
    </recommendedName>
</protein>
<dbReference type="PANTHER" id="PTHR45835:SF91">
    <property type="entry name" value="RETROTRANSPOSON, TY3-GYPSY SUBCLASS-LIKE PROTEIN"/>
    <property type="match status" value="1"/>
</dbReference>
<dbReference type="InterPro" id="IPR056924">
    <property type="entry name" value="SH3_Tf2-1"/>
</dbReference>
<dbReference type="InterPro" id="IPR043128">
    <property type="entry name" value="Rev_trsase/Diguanyl_cyclase"/>
</dbReference>